<evidence type="ECO:0000313" key="3">
    <source>
        <dbReference type="Proteomes" id="UP001159363"/>
    </source>
</evidence>
<evidence type="ECO:0000256" key="1">
    <source>
        <dbReference type="SAM" id="MobiDB-lite"/>
    </source>
</evidence>
<dbReference type="Proteomes" id="UP001159363">
    <property type="component" value="Chromosome 2"/>
</dbReference>
<dbReference type="EMBL" id="JARBHB010000002">
    <property type="protein sequence ID" value="KAJ8891650.1"/>
    <property type="molecule type" value="Genomic_DNA"/>
</dbReference>
<feature type="compositionally biased region" description="Gly residues" evidence="1">
    <location>
        <begin position="472"/>
        <end position="497"/>
    </location>
</feature>
<keyword evidence="3" id="KW-1185">Reference proteome</keyword>
<comment type="caution">
    <text evidence="2">The sequence shown here is derived from an EMBL/GenBank/DDBJ whole genome shotgun (WGS) entry which is preliminary data.</text>
</comment>
<feature type="compositionally biased region" description="Gly residues" evidence="1">
    <location>
        <begin position="446"/>
        <end position="464"/>
    </location>
</feature>
<name>A0ABQ9I4W1_9NEOP</name>
<gene>
    <name evidence="2" type="ORF">PR048_004178</name>
</gene>
<organism evidence="2 3">
    <name type="scientific">Dryococelus australis</name>
    <dbReference type="NCBI Taxonomy" id="614101"/>
    <lineage>
        <taxon>Eukaryota</taxon>
        <taxon>Metazoa</taxon>
        <taxon>Ecdysozoa</taxon>
        <taxon>Arthropoda</taxon>
        <taxon>Hexapoda</taxon>
        <taxon>Insecta</taxon>
        <taxon>Pterygota</taxon>
        <taxon>Neoptera</taxon>
        <taxon>Polyneoptera</taxon>
        <taxon>Phasmatodea</taxon>
        <taxon>Verophasmatodea</taxon>
        <taxon>Anareolatae</taxon>
        <taxon>Phasmatidae</taxon>
        <taxon>Eurycanthinae</taxon>
        <taxon>Dryococelus</taxon>
    </lineage>
</organism>
<feature type="region of interest" description="Disordered" evidence="1">
    <location>
        <begin position="446"/>
        <end position="501"/>
    </location>
</feature>
<accession>A0ABQ9I4W1</accession>
<evidence type="ECO:0000313" key="2">
    <source>
        <dbReference type="EMBL" id="KAJ8891650.1"/>
    </source>
</evidence>
<feature type="region of interest" description="Disordered" evidence="1">
    <location>
        <begin position="76"/>
        <end position="95"/>
    </location>
</feature>
<proteinExistence type="predicted"/>
<protein>
    <submittedName>
        <fullName evidence="2">Uncharacterized protein</fullName>
    </submittedName>
</protein>
<reference evidence="2 3" key="1">
    <citation type="submission" date="2023-02" db="EMBL/GenBank/DDBJ databases">
        <title>LHISI_Scaffold_Assembly.</title>
        <authorList>
            <person name="Stuart O.P."/>
            <person name="Cleave R."/>
            <person name="Magrath M.J.L."/>
            <person name="Mikheyev A.S."/>
        </authorList>
    </citation>
    <scope>NUCLEOTIDE SEQUENCE [LARGE SCALE GENOMIC DNA]</scope>
    <source>
        <strain evidence="2">Daus_M_001</strain>
        <tissue evidence="2">Leg muscle</tissue>
    </source>
</reference>
<sequence>MNDIRYFRPERTTAVGWWPVCASTPRRDVHSNVVTAAENSTHGCSVLHIAATWREPGVGVSPLALAGEWAGRQRRRVLGNRRGGPGSSSSRQGACRKLEGGAAPSWNQQLEQRGLFRQRSSAVARVVVVGDWRKERPRRGHAAVCRKGNEPVTCFPRATHLVGGSRTEARTCATYPPPPLSSVFCRSPRGRGTPFPLLPTQHFAMELLSWTSIPHEFRYVPQASYRNSIFRARHAPDMDCVIVHARVAVWLTATTMHVGIVPDDAVGRRVFLEDFPFPRPFIRHCPILTSITLIGCQNLDVVTRVRKVLFGGLTQDGLLVAQGGGGVAQSGGGVAQRGVRVGGGGVAQRSMCDGDGGGDLGHTNTEGLLVHDGVEAVDGVGCVLDGATGAVRLGEAVAALDDVSLTALLLSLGVSGQSVLDVVGVAVGWVGVVVGVDGGGGDLSVGGGGGVSQSGGGVTQGGSGVAQRAGSVAGGHRGAGGHHGGGAQNAGVGGGHEGGQDQELKRKQILMKYADSSPMKVIEVNMERRRPGVEPSSPWWEASVLIAQPPWPLSPLRNLVLLQIRVEQILLRPVNSSYR</sequence>